<sequence>MKTTREHRDTRKIAEHPKNEDCREATAVQNGAIKTLEFVDADGVDGMITFPRQLDIEGYDGIDQLLPYDGERNVVHRSAWAKTGFLVGRTEEDGGRPRVIGHESALERYVALNALLHPNTFGLKCQPRTVVFADPVGDVKSNTLDFLVTLKCGQQTYLYVKNEDNLSRPRHALICQQVRMALPAGVGFAAVSEVCFPAWRRGNLERLFLAKRFTDPEADARLVAVLNDNIDTPAFTVEELVFRCGLGPRTFDQGRAFDAVLRCVADRRLEQKHKGMIDYPTVMERAA</sequence>
<dbReference type="STRING" id="441103.TRN7648_04216"/>
<dbReference type="EMBL" id="CYSE01000019">
    <property type="protein sequence ID" value="CUH82673.1"/>
    <property type="molecule type" value="Genomic_DNA"/>
</dbReference>
<organism evidence="1 2">
    <name type="scientific">Tropicibacter naphthalenivorans</name>
    <dbReference type="NCBI Taxonomy" id="441103"/>
    <lineage>
        <taxon>Bacteria</taxon>
        <taxon>Pseudomonadati</taxon>
        <taxon>Pseudomonadota</taxon>
        <taxon>Alphaproteobacteria</taxon>
        <taxon>Rhodobacterales</taxon>
        <taxon>Roseobacteraceae</taxon>
        <taxon>Tropicibacter</taxon>
    </lineage>
</organism>
<dbReference type="Proteomes" id="UP000054935">
    <property type="component" value="Unassembled WGS sequence"/>
</dbReference>
<proteinExistence type="predicted"/>
<dbReference type="AlphaFoldDB" id="A0A0N7M199"/>
<protein>
    <recommendedName>
        <fullName evidence="3">TnsA endonuclease N-terminal domain-containing protein</fullName>
    </recommendedName>
</protein>
<gene>
    <name evidence="1" type="ORF">TRN7648_04216</name>
</gene>
<reference evidence="1 2" key="1">
    <citation type="submission" date="2015-09" db="EMBL/GenBank/DDBJ databases">
        <authorList>
            <consortium name="Swine Surveillance"/>
        </authorList>
    </citation>
    <scope>NUCLEOTIDE SEQUENCE [LARGE SCALE GENOMIC DNA]</scope>
    <source>
        <strain evidence="1 2">CECT 7648</strain>
    </source>
</reference>
<dbReference type="OrthoDB" id="7982727at2"/>
<evidence type="ECO:0000313" key="2">
    <source>
        <dbReference type="Proteomes" id="UP000054935"/>
    </source>
</evidence>
<evidence type="ECO:0000313" key="1">
    <source>
        <dbReference type="EMBL" id="CUH82673.1"/>
    </source>
</evidence>
<dbReference type="RefSeq" id="WP_058249561.1">
    <property type="nucleotide sequence ID" value="NZ_CYSE01000019.1"/>
</dbReference>
<accession>A0A0N7M199</accession>
<name>A0A0N7M199_9RHOB</name>
<evidence type="ECO:0008006" key="3">
    <source>
        <dbReference type="Google" id="ProtNLM"/>
    </source>
</evidence>
<keyword evidence="2" id="KW-1185">Reference proteome</keyword>